<accession>A0AAU3ID00</accession>
<keyword evidence="3" id="KW-0804">Transcription</keyword>
<dbReference type="PROSITE" id="PS01124">
    <property type="entry name" value="HTH_ARAC_FAMILY_2"/>
    <property type="match status" value="1"/>
</dbReference>
<name>A0AAU3ID00_9ACTN</name>
<keyword evidence="2" id="KW-0238">DNA-binding</keyword>
<feature type="domain" description="HTH araC/xylS-type" evidence="4">
    <location>
        <begin position="213"/>
        <end position="313"/>
    </location>
</feature>
<dbReference type="InterPro" id="IPR018060">
    <property type="entry name" value="HTH_AraC"/>
</dbReference>
<sequence>MVLVLDTADIPERDRAEAVHAAMLTATPACHLQHQDSGSSPRARIDLWHFGDVFLWRHEGTGMRMTRTRTHIRRDAPEIIALALQEYGRARRSQAEHTLDLGRGDLLLSDLTAPYDYVWSGLGCASALSVPYDRLGLPVDLVRRAAPRLQASTLFPLVRQHLATLTRQADAVSCDGQAPAVGEASIALVRALLASTDSEHRDAAAALDDTLPAQINAYIEAHLRDPELRPAVIAAAHNISLRQLYRLIQPPHTTLEQWIVTRRLAGARADLARSQERRSITDIARSWGFRDPSHFTRRFRGAYGLTPREWRRLTTEERAAS</sequence>
<evidence type="ECO:0000256" key="1">
    <source>
        <dbReference type="ARBA" id="ARBA00023015"/>
    </source>
</evidence>
<evidence type="ECO:0000259" key="4">
    <source>
        <dbReference type="PROSITE" id="PS01124"/>
    </source>
</evidence>
<dbReference type="EMBL" id="CP109546">
    <property type="protein sequence ID" value="WTZ14280.1"/>
    <property type="molecule type" value="Genomic_DNA"/>
</dbReference>
<dbReference type="PANTHER" id="PTHR46796">
    <property type="entry name" value="HTH-TYPE TRANSCRIPTIONAL ACTIVATOR RHAS-RELATED"/>
    <property type="match status" value="1"/>
</dbReference>
<keyword evidence="1" id="KW-0805">Transcription regulation</keyword>
<dbReference type="InterPro" id="IPR009057">
    <property type="entry name" value="Homeodomain-like_sf"/>
</dbReference>
<dbReference type="InterPro" id="IPR020449">
    <property type="entry name" value="Tscrpt_reg_AraC-type_HTH"/>
</dbReference>
<protein>
    <submittedName>
        <fullName evidence="5">Helix-turn-helix domain-containing protein</fullName>
    </submittedName>
</protein>
<organism evidence="5">
    <name type="scientific">Streptomyces sp. NBC_01393</name>
    <dbReference type="NCBI Taxonomy" id="2903851"/>
    <lineage>
        <taxon>Bacteria</taxon>
        <taxon>Bacillati</taxon>
        <taxon>Actinomycetota</taxon>
        <taxon>Actinomycetes</taxon>
        <taxon>Kitasatosporales</taxon>
        <taxon>Streptomycetaceae</taxon>
        <taxon>Streptomyces</taxon>
    </lineage>
</organism>
<dbReference type="PRINTS" id="PR00032">
    <property type="entry name" value="HTHARAC"/>
</dbReference>
<evidence type="ECO:0000256" key="3">
    <source>
        <dbReference type="ARBA" id="ARBA00023163"/>
    </source>
</evidence>
<dbReference type="Pfam" id="PF12833">
    <property type="entry name" value="HTH_18"/>
    <property type="match status" value="1"/>
</dbReference>
<gene>
    <name evidence="5" type="ORF">OG699_43825</name>
</gene>
<dbReference type="Pfam" id="PF14525">
    <property type="entry name" value="AraC_binding_2"/>
    <property type="match status" value="1"/>
</dbReference>
<reference evidence="5" key="1">
    <citation type="submission" date="2022-10" db="EMBL/GenBank/DDBJ databases">
        <title>The complete genomes of actinobacterial strains from the NBC collection.</title>
        <authorList>
            <person name="Joergensen T.S."/>
            <person name="Alvarez Arevalo M."/>
            <person name="Sterndorff E.B."/>
            <person name="Faurdal D."/>
            <person name="Vuksanovic O."/>
            <person name="Mourched A.-S."/>
            <person name="Charusanti P."/>
            <person name="Shaw S."/>
            <person name="Blin K."/>
            <person name="Weber T."/>
        </authorList>
    </citation>
    <scope>NUCLEOTIDE SEQUENCE</scope>
    <source>
        <strain evidence="5">NBC_01393</strain>
    </source>
</reference>
<evidence type="ECO:0000313" key="5">
    <source>
        <dbReference type="EMBL" id="WTZ14280.1"/>
    </source>
</evidence>
<dbReference type="SUPFAM" id="SSF46689">
    <property type="entry name" value="Homeodomain-like"/>
    <property type="match status" value="1"/>
</dbReference>
<dbReference type="PANTHER" id="PTHR46796:SF6">
    <property type="entry name" value="ARAC SUBFAMILY"/>
    <property type="match status" value="1"/>
</dbReference>
<evidence type="ECO:0000256" key="2">
    <source>
        <dbReference type="ARBA" id="ARBA00023125"/>
    </source>
</evidence>
<proteinExistence type="predicted"/>
<dbReference type="SMART" id="SM00342">
    <property type="entry name" value="HTH_ARAC"/>
    <property type="match status" value="1"/>
</dbReference>
<dbReference type="AlphaFoldDB" id="A0AAU3ID00"/>
<dbReference type="GO" id="GO:0043565">
    <property type="term" value="F:sequence-specific DNA binding"/>
    <property type="evidence" value="ECO:0007669"/>
    <property type="project" value="InterPro"/>
</dbReference>
<dbReference type="GO" id="GO:0003700">
    <property type="term" value="F:DNA-binding transcription factor activity"/>
    <property type="evidence" value="ECO:0007669"/>
    <property type="project" value="InterPro"/>
</dbReference>
<dbReference type="InterPro" id="IPR050204">
    <property type="entry name" value="AraC_XylS_family_regulators"/>
</dbReference>
<dbReference type="InterPro" id="IPR035418">
    <property type="entry name" value="AraC-bd_2"/>
</dbReference>
<dbReference type="Gene3D" id="1.10.10.60">
    <property type="entry name" value="Homeodomain-like"/>
    <property type="match status" value="1"/>
</dbReference>